<protein>
    <recommendedName>
        <fullName evidence="5">Lipoprotein</fullName>
    </recommendedName>
</protein>
<comment type="caution">
    <text evidence="3">The sequence shown here is derived from an EMBL/GenBank/DDBJ whole genome shotgun (WGS) entry which is preliminary data.</text>
</comment>
<keyword evidence="2" id="KW-0732">Signal</keyword>
<organism evidence="3 4">
    <name type="scientific">Cloacibacterium normanense</name>
    <dbReference type="NCBI Taxonomy" id="237258"/>
    <lineage>
        <taxon>Bacteria</taxon>
        <taxon>Pseudomonadati</taxon>
        <taxon>Bacteroidota</taxon>
        <taxon>Flavobacteriia</taxon>
        <taxon>Flavobacteriales</taxon>
        <taxon>Weeksellaceae</taxon>
    </lineage>
</organism>
<name>A0A2S7I368_9FLAO</name>
<sequence>MKKFISWVSAIAVFVLVISCREAEELTTVPDGIQNNSISAKVKKDSVGITTPTSNESNSLEVQESDPPKKDEIKW</sequence>
<feature type="compositionally biased region" description="Basic and acidic residues" evidence="1">
    <location>
        <begin position="66"/>
        <end position="75"/>
    </location>
</feature>
<feature type="signal peptide" evidence="2">
    <location>
        <begin position="1"/>
        <end position="23"/>
    </location>
</feature>
<feature type="compositionally biased region" description="Polar residues" evidence="1">
    <location>
        <begin position="48"/>
        <end position="62"/>
    </location>
</feature>
<feature type="region of interest" description="Disordered" evidence="1">
    <location>
        <begin position="44"/>
        <end position="75"/>
    </location>
</feature>
<evidence type="ECO:0000313" key="4">
    <source>
        <dbReference type="Proteomes" id="UP000238565"/>
    </source>
</evidence>
<dbReference type="PROSITE" id="PS51257">
    <property type="entry name" value="PROKAR_LIPOPROTEIN"/>
    <property type="match status" value="1"/>
</dbReference>
<accession>A0A2S7I368</accession>
<evidence type="ECO:0000256" key="2">
    <source>
        <dbReference type="SAM" id="SignalP"/>
    </source>
</evidence>
<dbReference type="RefSeq" id="WP_104794180.1">
    <property type="nucleotide sequence ID" value="NZ_PTPZ01000007.1"/>
</dbReference>
<dbReference type="EMBL" id="PTPZ01000007">
    <property type="protein sequence ID" value="PPZ90925.1"/>
    <property type="molecule type" value="Genomic_DNA"/>
</dbReference>
<dbReference type="AlphaFoldDB" id="A0A2S7I368"/>
<evidence type="ECO:0008006" key="5">
    <source>
        <dbReference type="Google" id="ProtNLM"/>
    </source>
</evidence>
<dbReference type="Proteomes" id="UP000238565">
    <property type="component" value="Unassembled WGS sequence"/>
</dbReference>
<reference evidence="3 4" key="1">
    <citation type="submission" date="2018-02" db="EMBL/GenBank/DDBJ databases">
        <title>Draft genome sequence of bacterial isolates from marine environment.</title>
        <authorList>
            <person name="Singh S.K."/>
            <person name="Hill R."/>
            <person name="Major S."/>
            <person name="Cai H."/>
            <person name="Li Y."/>
        </authorList>
    </citation>
    <scope>NUCLEOTIDE SEQUENCE [LARGE SCALE GENOMIC DNA]</scope>
    <source>
        <strain evidence="3 4">IMET F</strain>
    </source>
</reference>
<gene>
    <name evidence="3" type="ORF">C3729_10925</name>
</gene>
<evidence type="ECO:0000256" key="1">
    <source>
        <dbReference type="SAM" id="MobiDB-lite"/>
    </source>
</evidence>
<feature type="chain" id="PRO_5015778411" description="Lipoprotein" evidence="2">
    <location>
        <begin position="24"/>
        <end position="75"/>
    </location>
</feature>
<evidence type="ECO:0000313" key="3">
    <source>
        <dbReference type="EMBL" id="PPZ90925.1"/>
    </source>
</evidence>
<proteinExistence type="predicted"/>